<protein>
    <recommendedName>
        <fullName evidence="4">DUF4105 domain-containing protein</fullName>
    </recommendedName>
</protein>
<keyword evidence="1" id="KW-0472">Membrane</keyword>
<comment type="caution">
    <text evidence="2">The sequence shown here is derived from an EMBL/GenBank/DDBJ whole genome shotgun (WGS) entry which is preliminary data.</text>
</comment>
<dbReference type="RefSeq" id="WP_322544114.1">
    <property type="nucleotide sequence ID" value="NZ_JAOBTT010000002.1"/>
</dbReference>
<accession>A0ABU5LKJ6</accession>
<keyword evidence="1" id="KW-1133">Transmembrane helix</keyword>
<feature type="transmembrane region" description="Helical" evidence="1">
    <location>
        <begin position="157"/>
        <end position="178"/>
    </location>
</feature>
<sequence>MLRLLFLLMGGPVLRKLGPWLMALGFLSASASLGIASDLLQHGNLSFPLHVLAVFLTIEGLAEALSAIYSPSGIAWPLLAKSAMLMLFSAAVYLAPHDSSLPILMVFALIFLLDGGFRIIACCLIRCRRWHHKLTLGIAEMLLCVMIATRWPLPPHVIVPLCFAFLLAGWALTLLSMAQQIRNLPEHSSVAALPLFTRKGLRAPHGFDYVHPPLADQAASTPLNIFVWTPLGSGAVRGRRPWFDRWVAAIDHHGNVSTGHTSLEMGDELYISFYPVNDVSINLRGFLQTLRGREEFDVAGFHRVSLEQEIKALYRPDKRFSFLQYNQVALRNFWLSNASDTRYNLTSRNCSTHVIQALDVATEGVLGTQGLKGFRVLFNPDFWLLSLIRSRAEGMTWTPGLVMDYCMLLRRVMEAAGGRGRYGRTLGWLNRTIKRRWLTQGTAQRSAENAK</sequence>
<proteinExistence type="predicted"/>
<keyword evidence="3" id="KW-1185">Reference proteome</keyword>
<dbReference type="Proteomes" id="UP001288620">
    <property type="component" value="Unassembled WGS sequence"/>
</dbReference>
<gene>
    <name evidence="2" type="ORF">N4G40_18385</name>
</gene>
<organism evidence="2 3">
    <name type="scientific">Pantoea eucrina</name>
    <dbReference type="NCBI Taxonomy" id="472693"/>
    <lineage>
        <taxon>Bacteria</taxon>
        <taxon>Pseudomonadati</taxon>
        <taxon>Pseudomonadota</taxon>
        <taxon>Gammaproteobacteria</taxon>
        <taxon>Enterobacterales</taxon>
        <taxon>Erwiniaceae</taxon>
        <taxon>Pantoea</taxon>
    </lineage>
</organism>
<keyword evidence="1" id="KW-0812">Transmembrane</keyword>
<feature type="transmembrane region" description="Helical" evidence="1">
    <location>
        <begin position="101"/>
        <end position="127"/>
    </location>
</feature>
<evidence type="ECO:0000256" key="1">
    <source>
        <dbReference type="SAM" id="Phobius"/>
    </source>
</evidence>
<evidence type="ECO:0008006" key="4">
    <source>
        <dbReference type="Google" id="ProtNLM"/>
    </source>
</evidence>
<evidence type="ECO:0000313" key="2">
    <source>
        <dbReference type="EMBL" id="MDZ7280225.1"/>
    </source>
</evidence>
<feature type="transmembrane region" description="Helical" evidence="1">
    <location>
        <begin position="47"/>
        <end position="69"/>
    </location>
</feature>
<name>A0ABU5LKJ6_9GAMM</name>
<reference evidence="3" key="1">
    <citation type="submission" date="2023-07" db="EMBL/GenBank/DDBJ databases">
        <title>Structural and functional analysis of rice phyllospheric bacteria for their antimicrobial properties and defense elicitation against blast disease.</title>
        <authorList>
            <person name="Sahu K.P."/>
            <person name="Asharani P."/>
            <person name="Kumar M."/>
            <person name="Reddy B."/>
            <person name="Kumar A."/>
        </authorList>
    </citation>
    <scope>NUCLEOTIDE SEQUENCE [LARGE SCALE GENOMIC DNA]</scope>
    <source>
        <strain evidence="3">OsEp_Plm_30P10</strain>
    </source>
</reference>
<feature type="transmembrane region" description="Helical" evidence="1">
    <location>
        <begin position="76"/>
        <end position="95"/>
    </location>
</feature>
<dbReference type="EMBL" id="JAOBTT010000002">
    <property type="protein sequence ID" value="MDZ7280225.1"/>
    <property type="molecule type" value="Genomic_DNA"/>
</dbReference>
<feature type="transmembrane region" description="Helical" evidence="1">
    <location>
        <begin position="134"/>
        <end position="151"/>
    </location>
</feature>
<evidence type="ECO:0000313" key="3">
    <source>
        <dbReference type="Proteomes" id="UP001288620"/>
    </source>
</evidence>